<gene>
    <name evidence="2" type="ORF">LtaPh_3324801</name>
</gene>
<reference evidence="2" key="1">
    <citation type="submission" date="2019-11" db="EMBL/GenBank/DDBJ databases">
        <title>Leishmania tarentolae CDS.</title>
        <authorList>
            <person name="Goto Y."/>
            <person name="Yamagishi J."/>
        </authorList>
    </citation>
    <scope>NUCLEOTIDE SEQUENCE [LARGE SCALE GENOMIC DNA]</scope>
    <source>
        <strain evidence="2">Parrot Tar II</strain>
    </source>
</reference>
<dbReference type="VEuPathDB" id="TriTrypDB:LtaPh_3324801"/>
<comment type="caution">
    <text evidence="2">The sequence shown here is derived from an EMBL/GenBank/DDBJ whole genome shotgun (WGS) entry which is preliminary data.</text>
</comment>
<protein>
    <submittedName>
        <fullName evidence="2">Glycosyl hydrolase-like protein</fullName>
    </submittedName>
</protein>
<dbReference type="Pfam" id="PF03644">
    <property type="entry name" value="Glyco_hydro_85"/>
    <property type="match status" value="1"/>
</dbReference>
<evidence type="ECO:0000259" key="1">
    <source>
        <dbReference type="Pfam" id="PF03644"/>
    </source>
</evidence>
<name>A0A640KRT9_LEITA</name>
<dbReference type="OrthoDB" id="21221at2759"/>
<feature type="domain" description="Cytosolic endo-beta-N-acetylglucosaminidase TIM barrel" evidence="1">
    <location>
        <begin position="297"/>
        <end position="605"/>
    </location>
</feature>
<dbReference type="CDD" id="cd06547">
    <property type="entry name" value="GH85_ENGase"/>
    <property type="match status" value="1"/>
</dbReference>
<dbReference type="InterPro" id="IPR032979">
    <property type="entry name" value="ENGase"/>
</dbReference>
<dbReference type="InterPro" id="IPR005201">
    <property type="entry name" value="TIM_ENGase"/>
</dbReference>
<dbReference type="Gene3D" id="3.20.20.80">
    <property type="entry name" value="Glycosidases"/>
    <property type="match status" value="1"/>
</dbReference>
<proteinExistence type="predicted"/>
<dbReference type="PANTHER" id="PTHR13246:SF1">
    <property type="entry name" value="CYTOSOLIC ENDO-BETA-N-ACETYLGLUCOSAMINIDASE"/>
    <property type="match status" value="1"/>
</dbReference>
<dbReference type="InterPro" id="IPR017853">
    <property type="entry name" value="GH"/>
</dbReference>
<dbReference type="GO" id="GO:0005829">
    <property type="term" value="C:cytosol"/>
    <property type="evidence" value="ECO:0007669"/>
    <property type="project" value="UniProtKB-SubCell"/>
</dbReference>
<dbReference type="SUPFAM" id="SSF51445">
    <property type="entry name" value="(Trans)glycosidases"/>
    <property type="match status" value="1"/>
</dbReference>
<accession>A0A640KRT9</accession>
<dbReference type="PANTHER" id="PTHR13246">
    <property type="entry name" value="ENDO BETA N-ACETYLGLUCOSAMINIDASE"/>
    <property type="match status" value="1"/>
</dbReference>
<dbReference type="EMBL" id="BLBS01000052">
    <property type="protein sequence ID" value="GET91981.1"/>
    <property type="molecule type" value="Genomic_DNA"/>
</dbReference>
<evidence type="ECO:0000313" key="3">
    <source>
        <dbReference type="Proteomes" id="UP000419144"/>
    </source>
</evidence>
<keyword evidence="3" id="KW-1185">Reference proteome</keyword>
<organism evidence="2 3">
    <name type="scientific">Leishmania tarentolae</name>
    <name type="common">Sauroleishmania tarentolae</name>
    <dbReference type="NCBI Taxonomy" id="5689"/>
    <lineage>
        <taxon>Eukaryota</taxon>
        <taxon>Discoba</taxon>
        <taxon>Euglenozoa</taxon>
        <taxon>Kinetoplastea</taxon>
        <taxon>Metakinetoplastina</taxon>
        <taxon>Trypanosomatida</taxon>
        <taxon>Trypanosomatidae</taxon>
        <taxon>Leishmaniinae</taxon>
        <taxon>Leishmania</taxon>
        <taxon>lizard Leishmania</taxon>
    </lineage>
</organism>
<evidence type="ECO:0000313" key="2">
    <source>
        <dbReference type="EMBL" id="GET91981.1"/>
    </source>
</evidence>
<dbReference type="GO" id="GO:0033925">
    <property type="term" value="F:mannosyl-glycoprotein endo-beta-N-acetylglucosaminidase activity"/>
    <property type="evidence" value="ECO:0007669"/>
    <property type="project" value="UniProtKB-EC"/>
</dbReference>
<dbReference type="Proteomes" id="UP000419144">
    <property type="component" value="Unassembled WGS sequence"/>
</dbReference>
<sequence>MPLPVGRESGLPLFSIRCLARGASECPYGFGKCCLSETLEHIKAYCCNGDGNEIEIGSGYEVLCVRHGEKEALTWVPAPLAFAAQAQHSTQFVFSPYGHFGIARAEYGGDVHPGVMEPSGRCVVSYNGCAVVVTNDAEVLCETARLPPTVLQELKRLERGTHLAKLLRIASGQPIDSFDALLNTWRPPKFYMKPCSLRPHTALAPTSVVWGGTGDAAKKSTADTRDREPFSVGSESAACSALPRASRLLVCHDMGGGYRRADRRVFLFEGAPVSAMASVEGIGEGGSAASYLRLQTVEGAYTVNYWSRADYFVYFSHKRISVPPREWIDNGHCHGVRVLATLMIEGHGGALELNRALTDARRMAAIIARLVEVCDTYGFDGYLLNMESPLPQNLAKRLVVFCSLLRKRLNRSSSAGRGGSPTAFPATAERLVIWYDAVTIEGELWYQNALTSHNKPFFDVSDGIFTNYFWEPSQLASTKTVAGNRGTDVYVGVDVFGRNMYGGGGYNTHVSVAEAAKASLSVALFAPGWTMERESKGRRDGFQSAESRMWFPMQKKFLYHARLIWSTGATAGGLQQSSTADASDAHHETALCLWTSFQSGVGYDFYVNGHRVTGGDAAASVVGTSGWCEISGAHDLPPFLFEASPSAPRGGALPPAAQGTVSGHRSPFAAVPIRLPAASLEGYARHTVARAEWRYDTAWFGDCHLACLVPPMEAVELVRWYVRDALPTASSTELHIELVFHSAKTSEERVEDHRGLRLGLVSSTRGAFNICIWETTAVAAAVEVEGVSCLVAHASSTGEVASEGEGASSRVTSGWVRVHYQLRNTSTESLHLTSISVANGDPCRTLNCGVGGIAVSHWRAETSTVATSPDAPLASPRQHCILYAHGPYYWTSHYTFHTRKVAEQVLSLEGADDVFTRLRAKHGVHASIIVFAHVSSAADGVEMSDFTHTETEDVHTVSSVASGRRHREKCHTMYVGKYPLHADAATTYDGSILISVSLPPGVAVELVEYYTVHNNC</sequence>
<dbReference type="AlphaFoldDB" id="A0A640KRT9"/>